<organism evidence="6">
    <name type="scientific">Anopheles atroparvus</name>
    <name type="common">European mosquito</name>
    <dbReference type="NCBI Taxonomy" id="41427"/>
    <lineage>
        <taxon>Eukaryota</taxon>
        <taxon>Metazoa</taxon>
        <taxon>Ecdysozoa</taxon>
        <taxon>Arthropoda</taxon>
        <taxon>Hexapoda</taxon>
        <taxon>Insecta</taxon>
        <taxon>Pterygota</taxon>
        <taxon>Neoptera</taxon>
        <taxon>Endopterygota</taxon>
        <taxon>Diptera</taxon>
        <taxon>Nematocera</taxon>
        <taxon>Culicoidea</taxon>
        <taxon>Culicidae</taxon>
        <taxon>Anophelinae</taxon>
        <taxon>Anopheles</taxon>
    </lineage>
</organism>
<accession>A0A182JE44</accession>
<keyword evidence="5" id="KW-0472">Membrane</keyword>
<dbReference type="GO" id="GO:0016020">
    <property type="term" value="C:membrane"/>
    <property type="evidence" value="ECO:0007669"/>
    <property type="project" value="UniProtKB-SubCell"/>
</dbReference>
<name>A0A182JE44_ANOAO</name>
<keyword evidence="3" id="KW-0812">Transmembrane</keyword>
<dbReference type="AlphaFoldDB" id="A0A182JE44"/>
<dbReference type="Pfam" id="PF05255">
    <property type="entry name" value="UPF0220"/>
    <property type="match status" value="1"/>
</dbReference>
<evidence type="ECO:0000256" key="2">
    <source>
        <dbReference type="ARBA" id="ARBA00005335"/>
    </source>
</evidence>
<evidence type="ECO:0000256" key="5">
    <source>
        <dbReference type="ARBA" id="ARBA00023136"/>
    </source>
</evidence>
<dbReference type="VEuPathDB" id="VectorBase:AATE016376"/>
<sequence>LLCFDGIRSREVTPNLLRSIYHYPLTHFAKSKQLKMSIMDRFRQSYWFENIPRRTIVATLIASLLFFSGWWIIIDTSSVYPKSFNFSYYICGILATISFIMVNAVSNDMLHGGAGFTGGVLGESGIKVFLFAGFVLGFTSIIAAIWIMIADFAVNESRTDKYPGYALLIHNIFIFFSMIIYKFGRQSENDYLASY</sequence>
<dbReference type="InterPro" id="IPR007919">
    <property type="entry name" value="UPF0220"/>
</dbReference>
<evidence type="ECO:0000313" key="6">
    <source>
        <dbReference type="EnsemblMetazoa" id="AATE016376-PA.1"/>
    </source>
</evidence>
<proteinExistence type="inferred from homology"/>
<comment type="similarity">
    <text evidence="2">Belongs to the UPF0220 family.</text>
</comment>
<protein>
    <submittedName>
        <fullName evidence="6">Uncharacterized protein</fullName>
    </submittedName>
</protein>
<keyword evidence="4" id="KW-1133">Transmembrane helix</keyword>
<evidence type="ECO:0000256" key="1">
    <source>
        <dbReference type="ARBA" id="ARBA00004141"/>
    </source>
</evidence>
<comment type="subcellular location">
    <subcellularLocation>
        <location evidence="1">Membrane</location>
        <topology evidence="1">Multi-pass membrane protein</topology>
    </subcellularLocation>
</comment>
<dbReference type="EnsemblMetazoa" id="AATE016376-RA">
    <property type="protein sequence ID" value="AATE016376-PA.1"/>
    <property type="gene ID" value="AATE016376"/>
</dbReference>
<evidence type="ECO:0000256" key="3">
    <source>
        <dbReference type="ARBA" id="ARBA00022692"/>
    </source>
</evidence>
<dbReference type="STRING" id="41427.A0A182JE44"/>
<reference evidence="6" key="1">
    <citation type="submission" date="2022-08" db="UniProtKB">
        <authorList>
            <consortium name="EnsemblMetazoa"/>
        </authorList>
    </citation>
    <scope>IDENTIFICATION</scope>
    <source>
        <strain evidence="6">EBRO</strain>
    </source>
</reference>
<dbReference type="PANTHER" id="PTHR13180">
    <property type="entry name" value="SMALL MEMBRANE PROTEIN-RELATED"/>
    <property type="match status" value="1"/>
</dbReference>
<evidence type="ECO:0000256" key="4">
    <source>
        <dbReference type="ARBA" id="ARBA00022989"/>
    </source>
</evidence>